<evidence type="ECO:0000313" key="4">
    <source>
        <dbReference type="Proteomes" id="UP000494260"/>
    </source>
</evidence>
<name>A0A6P2YNB6_BURL3</name>
<evidence type="ECO:0000259" key="2">
    <source>
        <dbReference type="PROSITE" id="PS50943"/>
    </source>
</evidence>
<organism evidence="3 4">
    <name type="scientific">Burkholderia lata (strain ATCC 17760 / DSM 23089 / LMG 22485 / NCIMB 9086 / R18194 / 383)</name>
    <dbReference type="NCBI Taxonomy" id="482957"/>
    <lineage>
        <taxon>Bacteria</taxon>
        <taxon>Pseudomonadati</taxon>
        <taxon>Pseudomonadota</taxon>
        <taxon>Betaproteobacteria</taxon>
        <taxon>Burkholderiales</taxon>
        <taxon>Burkholderiaceae</taxon>
        <taxon>Burkholderia</taxon>
        <taxon>Burkholderia cepacia complex</taxon>
    </lineage>
</organism>
<dbReference type="InterPro" id="IPR001387">
    <property type="entry name" value="Cro/C1-type_HTH"/>
</dbReference>
<dbReference type="NCBIfam" id="TIGR02607">
    <property type="entry name" value="antidote_HigA"/>
    <property type="match status" value="1"/>
</dbReference>
<keyword evidence="1" id="KW-0238">DNA-binding</keyword>
<dbReference type="InterPro" id="IPR013430">
    <property type="entry name" value="Toxin_antidote_HigA"/>
</dbReference>
<dbReference type="Gene3D" id="1.10.260.40">
    <property type="entry name" value="lambda repressor-like DNA-binding domains"/>
    <property type="match status" value="1"/>
</dbReference>
<dbReference type="SUPFAM" id="SSF47413">
    <property type="entry name" value="lambda repressor-like DNA-binding domains"/>
    <property type="match status" value="1"/>
</dbReference>
<dbReference type="PROSITE" id="PS50943">
    <property type="entry name" value="HTH_CROC1"/>
    <property type="match status" value="1"/>
</dbReference>
<dbReference type="InterPro" id="IPR010982">
    <property type="entry name" value="Lambda_DNA-bd_dom_sf"/>
</dbReference>
<sequence length="116" mass="12654">MPSWSITRTTTEVIQDMTRIFNPPHPGEALRDDVLPAFGLTVTEAAAQLGVTRAALSRILHGHAGISPEMALRIEAWLGEENGGRADLWLAQQSAYDLWQARAKGVPKVARARARA</sequence>
<dbReference type="PANTHER" id="PTHR36924:SF1">
    <property type="entry name" value="ANTITOXIN HIGA-1"/>
    <property type="match status" value="1"/>
</dbReference>
<dbReference type="PANTHER" id="PTHR36924">
    <property type="entry name" value="ANTITOXIN HIGA-1"/>
    <property type="match status" value="1"/>
</dbReference>
<accession>A0A6P2YNB6</accession>
<dbReference type="AlphaFoldDB" id="A0A6P2YNB6"/>
<feature type="domain" description="HTH cro/C1-type" evidence="2">
    <location>
        <begin position="39"/>
        <end position="74"/>
    </location>
</feature>
<dbReference type="GO" id="GO:0003677">
    <property type="term" value="F:DNA binding"/>
    <property type="evidence" value="ECO:0007669"/>
    <property type="project" value="UniProtKB-KW"/>
</dbReference>
<protein>
    <submittedName>
        <fullName evidence="3">LacI family transcriptional regulator</fullName>
    </submittedName>
</protein>
<evidence type="ECO:0000313" key="3">
    <source>
        <dbReference type="EMBL" id="VWD23631.1"/>
    </source>
</evidence>
<evidence type="ECO:0000256" key="1">
    <source>
        <dbReference type="ARBA" id="ARBA00023125"/>
    </source>
</evidence>
<dbReference type="Pfam" id="PF01381">
    <property type="entry name" value="HTH_3"/>
    <property type="match status" value="1"/>
</dbReference>
<gene>
    <name evidence="3" type="ORF">BLA18109_06130</name>
</gene>
<dbReference type="CDD" id="cd00093">
    <property type="entry name" value="HTH_XRE"/>
    <property type="match status" value="1"/>
</dbReference>
<dbReference type="EMBL" id="CABVQH010000027">
    <property type="protein sequence ID" value="VWD23631.1"/>
    <property type="molecule type" value="Genomic_DNA"/>
</dbReference>
<reference evidence="3 4" key="1">
    <citation type="submission" date="2019-09" db="EMBL/GenBank/DDBJ databases">
        <authorList>
            <person name="Depoorter E."/>
        </authorList>
    </citation>
    <scope>NUCLEOTIDE SEQUENCE [LARGE SCALE GENOMIC DNA]</scope>
    <source>
        <strain evidence="3">R-18109</strain>
    </source>
</reference>
<proteinExistence type="predicted"/>
<dbReference type="Proteomes" id="UP000494260">
    <property type="component" value="Unassembled WGS sequence"/>
</dbReference>